<keyword evidence="1" id="KW-1133">Transmembrane helix</keyword>
<feature type="transmembrane region" description="Helical" evidence="1">
    <location>
        <begin position="51"/>
        <end position="72"/>
    </location>
</feature>
<name>A0A8J7PM54_9BACT</name>
<dbReference type="AlphaFoldDB" id="A0A8J7PM54"/>
<evidence type="ECO:0000313" key="3">
    <source>
        <dbReference type="Proteomes" id="UP000664277"/>
    </source>
</evidence>
<sequence length="164" mass="17567">MIKLARIVRIIALAMLFGAGSGIVFAAITLVNAAKAQGIPATEAATVNAPIFYEFAKVAVGFAIALVVAEALEIKGDLKNLEKRSKWPMARYFASIVSAVAIFIFSYGIVPKMKELQPQIKTNASVKAEFDKLHHVSRGVFSAAIVFALVSLVIPVLGPGRHME</sequence>
<evidence type="ECO:0000256" key="1">
    <source>
        <dbReference type="SAM" id="Phobius"/>
    </source>
</evidence>
<dbReference type="Proteomes" id="UP000664277">
    <property type="component" value="Unassembled WGS sequence"/>
</dbReference>
<protein>
    <submittedName>
        <fullName evidence="2">DUF4149 domain-containing protein</fullName>
    </submittedName>
</protein>
<comment type="caution">
    <text evidence="2">The sequence shown here is derived from an EMBL/GenBank/DDBJ whole genome shotgun (WGS) entry which is preliminary data.</text>
</comment>
<feature type="transmembrane region" description="Helical" evidence="1">
    <location>
        <begin position="92"/>
        <end position="110"/>
    </location>
</feature>
<keyword evidence="1" id="KW-0812">Transmembrane</keyword>
<reference evidence="2" key="1">
    <citation type="submission" date="2021-02" db="EMBL/GenBank/DDBJ databases">
        <title>Genome-Resolved Metagenomics of a Microbial Community Performing Photosynthetic Biological Nutrient Removal.</title>
        <authorList>
            <person name="Mcdaniel E.A."/>
        </authorList>
    </citation>
    <scope>NUCLEOTIDE SEQUENCE</scope>
    <source>
        <strain evidence="2">UWPOB_OBS1</strain>
    </source>
</reference>
<feature type="transmembrane region" description="Helical" evidence="1">
    <location>
        <begin position="139"/>
        <end position="158"/>
    </location>
</feature>
<organism evidence="2 3">
    <name type="scientific">Candidatus Obscuribacter phosphatis</name>
    <dbReference type="NCBI Taxonomy" id="1906157"/>
    <lineage>
        <taxon>Bacteria</taxon>
        <taxon>Bacillati</taxon>
        <taxon>Candidatus Melainabacteria</taxon>
        <taxon>Candidatus Obscuribacterales</taxon>
        <taxon>Candidatus Obscuribacteraceae</taxon>
        <taxon>Candidatus Obscuribacter</taxon>
    </lineage>
</organism>
<evidence type="ECO:0000313" key="2">
    <source>
        <dbReference type="EMBL" id="MBN8660452.1"/>
    </source>
</evidence>
<proteinExistence type="predicted"/>
<accession>A0A8J7PM54</accession>
<gene>
    <name evidence="2" type="ORF">J0M35_08835</name>
</gene>
<keyword evidence="1" id="KW-0472">Membrane</keyword>
<feature type="transmembrane region" description="Helical" evidence="1">
    <location>
        <begin position="7"/>
        <end position="31"/>
    </location>
</feature>
<dbReference type="EMBL" id="JAFLCK010000010">
    <property type="protein sequence ID" value="MBN8660452.1"/>
    <property type="molecule type" value="Genomic_DNA"/>
</dbReference>